<feature type="domain" description="TIL" evidence="5">
    <location>
        <begin position="96"/>
        <end position="151"/>
    </location>
</feature>
<dbReference type="InterPro" id="IPR002919">
    <property type="entry name" value="TIL_dom"/>
</dbReference>
<feature type="chain" id="PRO_5005895008" evidence="4">
    <location>
        <begin position="22"/>
        <end position="161"/>
    </location>
</feature>
<dbReference type="AlphaFoldDB" id="A0A0N5BXR8"/>
<dbReference type="Gene3D" id="2.10.25.10">
    <property type="entry name" value="Laminin"/>
    <property type="match status" value="2"/>
</dbReference>
<evidence type="ECO:0000256" key="2">
    <source>
        <dbReference type="ARBA" id="ARBA00022900"/>
    </source>
</evidence>
<keyword evidence="6" id="KW-1185">Reference proteome</keyword>
<dbReference type="InterPro" id="IPR036084">
    <property type="entry name" value="Ser_inhib-like_sf"/>
</dbReference>
<feature type="signal peptide" evidence="4">
    <location>
        <begin position="1"/>
        <end position="21"/>
    </location>
</feature>
<keyword evidence="3" id="KW-1015">Disulfide bond</keyword>
<keyword evidence="2" id="KW-0722">Serine protease inhibitor</keyword>
<dbReference type="GO" id="GO:0004867">
    <property type="term" value="F:serine-type endopeptidase inhibitor activity"/>
    <property type="evidence" value="ECO:0007669"/>
    <property type="project" value="UniProtKB-KW"/>
</dbReference>
<dbReference type="WBParaSite" id="SPAL_0001058800.1">
    <property type="protein sequence ID" value="SPAL_0001058800.1"/>
    <property type="gene ID" value="SPAL_0001058800"/>
</dbReference>
<proteinExistence type="predicted"/>
<dbReference type="Pfam" id="PF01826">
    <property type="entry name" value="TIL"/>
    <property type="match status" value="1"/>
</dbReference>
<keyword evidence="4" id="KW-0732">Signal</keyword>
<keyword evidence="1" id="KW-0646">Protease inhibitor</keyword>
<dbReference type="PANTHER" id="PTHR23259">
    <property type="entry name" value="RIDDLE"/>
    <property type="match status" value="1"/>
</dbReference>
<protein>
    <submittedName>
        <fullName evidence="7">TIL domain-containing protein</fullName>
    </submittedName>
</protein>
<evidence type="ECO:0000256" key="4">
    <source>
        <dbReference type="SAM" id="SignalP"/>
    </source>
</evidence>
<dbReference type="InterPro" id="IPR051368">
    <property type="entry name" value="SerProtInhib-TIL_Domain"/>
</dbReference>
<dbReference type="SUPFAM" id="SSF57567">
    <property type="entry name" value="Serine protease inhibitors"/>
    <property type="match status" value="2"/>
</dbReference>
<evidence type="ECO:0000259" key="5">
    <source>
        <dbReference type="Pfam" id="PF01826"/>
    </source>
</evidence>
<dbReference type="PANTHER" id="PTHR23259:SF70">
    <property type="entry name" value="ACCESSORY GLAND PROTEIN ACP62F-RELATED"/>
    <property type="match status" value="1"/>
</dbReference>
<reference evidence="7" key="1">
    <citation type="submission" date="2017-02" db="UniProtKB">
        <authorList>
            <consortium name="WormBaseParasite"/>
        </authorList>
    </citation>
    <scope>IDENTIFICATION</scope>
</reference>
<evidence type="ECO:0000313" key="6">
    <source>
        <dbReference type="Proteomes" id="UP000046392"/>
    </source>
</evidence>
<accession>A0A0N5BXR8</accession>
<sequence>MKLKVLTFIAIFSTLSQIISSRKPTCPRNYTFVSNIKYQCSQKCGSLSKLKCSKKSRNPCVCTGKYALDKKGKCILKSRCPKKPITTTRKPKVPKCNENMVYSKCPKECPKECFQRSSKKCKKSKHCQKPRCICLSGFVLHGNRCISHTECRKLKAQRPKL</sequence>
<dbReference type="STRING" id="174720.A0A0N5BXR8"/>
<dbReference type="Proteomes" id="UP000046392">
    <property type="component" value="Unplaced"/>
</dbReference>
<evidence type="ECO:0000256" key="3">
    <source>
        <dbReference type="ARBA" id="ARBA00023157"/>
    </source>
</evidence>
<name>A0A0N5BXR8_STREA</name>
<evidence type="ECO:0000256" key="1">
    <source>
        <dbReference type="ARBA" id="ARBA00022690"/>
    </source>
</evidence>
<evidence type="ECO:0000313" key="7">
    <source>
        <dbReference type="WBParaSite" id="SPAL_0001058800.1"/>
    </source>
</evidence>
<organism evidence="6 7">
    <name type="scientific">Strongyloides papillosus</name>
    <name type="common">Intestinal threadworm</name>
    <dbReference type="NCBI Taxonomy" id="174720"/>
    <lineage>
        <taxon>Eukaryota</taxon>
        <taxon>Metazoa</taxon>
        <taxon>Ecdysozoa</taxon>
        <taxon>Nematoda</taxon>
        <taxon>Chromadorea</taxon>
        <taxon>Rhabditida</taxon>
        <taxon>Tylenchina</taxon>
        <taxon>Panagrolaimomorpha</taxon>
        <taxon>Strongyloidoidea</taxon>
        <taxon>Strongyloididae</taxon>
        <taxon>Strongyloides</taxon>
    </lineage>
</organism>